<evidence type="ECO:0008006" key="4">
    <source>
        <dbReference type="Google" id="ProtNLM"/>
    </source>
</evidence>
<keyword evidence="3" id="KW-1185">Reference proteome</keyword>
<sequence length="96" mass="10350">MVSNTHSHVSFLTQPHRCAVGRTFCSNITLKSKTSSMLKAPKKLNNNSTDVSAPKIHNACLRQGVHRQSFSQQGFQNSKASPSTSPAPSCKASKHG</sequence>
<feature type="compositionally biased region" description="Low complexity" evidence="1">
    <location>
        <begin position="78"/>
        <end position="96"/>
    </location>
</feature>
<evidence type="ECO:0000313" key="2">
    <source>
        <dbReference type="EMBL" id="KAF5837804.1"/>
    </source>
</evidence>
<feature type="compositionally biased region" description="Polar residues" evidence="1">
    <location>
        <begin position="67"/>
        <end position="77"/>
    </location>
</feature>
<feature type="region of interest" description="Disordered" evidence="1">
    <location>
        <begin position="67"/>
        <end position="96"/>
    </location>
</feature>
<evidence type="ECO:0000256" key="1">
    <source>
        <dbReference type="SAM" id="MobiDB-lite"/>
    </source>
</evidence>
<accession>A0ABQ7GT68</accession>
<protein>
    <recommendedName>
        <fullName evidence="4">Encoded protein</fullName>
    </recommendedName>
</protein>
<gene>
    <name evidence="2" type="ORF">DUNSADRAFT_3820</name>
</gene>
<dbReference type="Proteomes" id="UP000815325">
    <property type="component" value="Unassembled WGS sequence"/>
</dbReference>
<proteinExistence type="predicted"/>
<comment type="caution">
    <text evidence="2">The sequence shown here is derived from an EMBL/GenBank/DDBJ whole genome shotgun (WGS) entry which is preliminary data.</text>
</comment>
<name>A0ABQ7GT68_DUNSA</name>
<evidence type="ECO:0000313" key="3">
    <source>
        <dbReference type="Proteomes" id="UP000815325"/>
    </source>
</evidence>
<reference evidence="2" key="1">
    <citation type="submission" date="2017-08" db="EMBL/GenBank/DDBJ databases">
        <authorList>
            <person name="Polle J.E."/>
            <person name="Barry K."/>
            <person name="Cushman J."/>
            <person name="Schmutz J."/>
            <person name="Tran D."/>
            <person name="Hathwaick L.T."/>
            <person name="Yim W.C."/>
            <person name="Jenkins J."/>
            <person name="Mckie-Krisberg Z.M."/>
            <person name="Prochnik S."/>
            <person name="Lindquist E."/>
            <person name="Dockter R.B."/>
            <person name="Adam C."/>
            <person name="Molina H."/>
            <person name="Bunkerborg J."/>
            <person name="Jin E."/>
            <person name="Buchheim M."/>
            <person name="Magnuson J."/>
        </authorList>
    </citation>
    <scope>NUCLEOTIDE SEQUENCE</scope>
    <source>
        <strain evidence="2">CCAP 19/18</strain>
    </source>
</reference>
<dbReference type="EMBL" id="MU069602">
    <property type="protein sequence ID" value="KAF5837804.1"/>
    <property type="molecule type" value="Genomic_DNA"/>
</dbReference>
<organism evidence="2 3">
    <name type="scientific">Dunaliella salina</name>
    <name type="common">Green alga</name>
    <name type="synonym">Protococcus salinus</name>
    <dbReference type="NCBI Taxonomy" id="3046"/>
    <lineage>
        <taxon>Eukaryota</taxon>
        <taxon>Viridiplantae</taxon>
        <taxon>Chlorophyta</taxon>
        <taxon>core chlorophytes</taxon>
        <taxon>Chlorophyceae</taxon>
        <taxon>CS clade</taxon>
        <taxon>Chlamydomonadales</taxon>
        <taxon>Dunaliellaceae</taxon>
        <taxon>Dunaliella</taxon>
    </lineage>
</organism>